<dbReference type="InterPro" id="IPR055933">
    <property type="entry name" value="DUF7511"/>
</dbReference>
<dbReference type="Pfam" id="PF24351">
    <property type="entry name" value="DUF7511"/>
    <property type="match status" value="1"/>
</dbReference>
<evidence type="ECO:0000259" key="2">
    <source>
        <dbReference type="Pfam" id="PF24351"/>
    </source>
</evidence>
<proteinExistence type="predicted"/>
<evidence type="ECO:0000256" key="1">
    <source>
        <dbReference type="SAM" id="MobiDB-lite"/>
    </source>
</evidence>
<name>A0A2Z2HWH4_9EURY</name>
<feature type="domain" description="DUF7511" evidence="2">
    <location>
        <begin position="25"/>
        <end position="69"/>
    </location>
</feature>
<dbReference type="EMBL" id="CP019893">
    <property type="protein sequence ID" value="ARS91600.1"/>
    <property type="molecule type" value="Genomic_DNA"/>
</dbReference>
<sequence>MDRYHPTDHTGPGGSSAAAHPAAECRAIVEPSDSDPDLCTIYSVAPEDSLTTAWLSAQEGSYCTLEEHR</sequence>
<gene>
    <name evidence="3" type="ORF">B1756_00070</name>
</gene>
<dbReference type="Proteomes" id="UP000250088">
    <property type="component" value="Chromosome"/>
</dbReference>
<reference evidence="4" key="1">
    <citation type="submission" date="2017-02" db="EMBL/GenBank/DDBJ databases">
        <title>Natronthermophilus aegyptiacus gen. nov.,sp. nov., an aerobic, extremely halophilic alkalithermophilic archaeon isolated from the athalassohaline Wadi An Natrun, Egypt.</title>
        <authorList>
            <person name="Zhao B."/>
        </authorList>
    </citation>
    <scope>NUCLEOTIDE SEQUENCE [LARGE SCALE GENOMIC DNA]</scope>
    <source>
        <strain evidence="4">JW/NM-HA 15</strain>
    </source>
</reference>
<keyword evidence="4" id="KW-1185">Reference proteome</keyword>
<evidence type="ECO:0000313" key="3">
    <source>
        <dbReference type="EMBL" id="ARS91600.1"/>
    </source>
</evidence>
<evidence type="ECO:0000313" key="4">
    <source>
        <dbReference type="Proteomes" id="UP000250088"/>
    </source>
</evidence>
<feature type="region of interest" description="Disordered" evidence="1">
    <location>
        <begin position="1"/>
        <end position="22"/>
    </location>
</feature>
<accession>A0A2Z2HWH4</accession>
<dbReference type="KEGG" id="naj:B1756_00070"/>
<organism evidence="3 4">
    <name type="scientific">Natrarchaeobaculum aegyptiacum</name>
    <dbReference type="NCBI Taxonomy" id="745377"/>
    <lineage>
        <taxon>Archaea</taxon>
        <taxon>Methanobacteriati</taxon>
        <taxon>Methanobacteriota</taxon>
        <taxon>Stenosarchaea group</taxon>
        <taxon>Halobacteria</taxon>
        <taxon>Halobacteriales</taxon>
        <taxon>Natrialbaceae</taxon>
        <taxon>Natrarchaeobaculum</taxon>
    </lineage>
</organism>
<protein>
    <recommendedName>
        <fullName evidence="2">DUF7511 domain-containing protein</fullName>
    </recommendedName>
</protein>
<dbReference type="AlphaFoldDB" id="A0A2Z2HWH4"/>